<keyword evidence="11" id="KW-1185">Reference proteome</keyword>
<dbReference type="InterPro" id="IPR005888">
    <property type="entry name" value="dTDP_Gluc_deHydtase"/>
</dbReference>
<evidence type="ECO:0000256" key="3">
    <source>
        <dbReference type="ARBA" id="ARBA00008178"/>
    </source>
</evidence>
<comment type="similarity">
    <text evidence="3 8">Belongs to the NAD(P)-dependent epimerase/dehydratase family. dTDP-glucose dehydratase subfamily.</text>
</comment>
<dbReference type="SUPFAM" id="SSF51735">
    <property type="entry name" value="NAD(P)-binding Rossmann-fold domains"/>
    <property type="match status" value="1"/>
</dbReference>
<dbReference type="Gene3D" id="3.40.50.720">
    <property type="entry name" value="NAD(P)-binding Rossmann-like Domain"/>
    <property type="match status" value="1"/>
</dbReference>
<keyword evidence="7 8" id="KW-0456">Lyase</keyword>
<dbReference type="InterPro" id="IPR036291">
    <property type="entry name" value="NAD(P)-bd_dom_sf"/>
</dbReference>
<sequence>MSKSILVTGGAGFIGSHYIRYLLRQYPDIEIWNLDALTYSGNLYNLKDVEKDERYHFIHANLCKQEDVSALFEHQKIDEVVHFAAESHVDRSIYGATPFIETNIKGTFHLLEASLKADVQKFVHVSTDEVYGSFPVGMAVEDTLLAPKNPYSASKASSDLLCLSYQHTYGMPVVISRCTNNYGPNQYPEKLIPFSIKNLLCDKPIPIYGDGKQQRDWIHVYDHCRGLDLIRQGGREGEIYHIGAENTVTNFEIALKLLEIMDKPNTLIDHVQDRLGHDVRYALDTQKIRKELQFQPSISFAEGLKDTVYWYLEHEDWWDTVRNPYQVEEK</sequence>
<evidence type="ECO:0000256" key="8">
    <source>
        <dbReference type="RuleBase" id="RU004473"/>
    </source>
</evidence>
<dbReference type="NCBIfam" id="TIGR01181">
    <property type="entry name" value="dTDP_gluc_dehyt"/>
    <property type="match status" value="1"/>
</dbReference>
<organism evidence="10 11">
    <name type="scientific">Polycladospora coralii</name>
    <dbReference type="NCBI Taxonomy" id="2771432"/>
    <lineage>
        <taxon>Bacteria</taxon>
        <taxon>Bacillati</taxon>
        <taxon>Bacillota</taxon>
        <taxon>Bacilli</taxon>
        <taxon>Bacillales</taxon>
        <taxon>Thermoactinomycetaceae</taxon>
        <taxon>Polycladospora</taxon>
    </lineage>
</organism>
<evidence type="ECO:0000313" key="11">
    <source>
        <dbReference type="Proteomes" id="UP000661691"/>
    </source>
</evidence>
<dbReference type="EMBL" id="JACXAH010000005">
    <property type="protein sequence ID" value="MBD1371576.1"/>
    <property type="molecule type" value="Genomic_DNA"/>
</dbReference>
<evidence type="ECO:0000256" key="1">
    <source>
        <dbReference type="ARBA" id="ARBA00001539"/>
    </source>
</evidence>
<name>A0A926N641_9BACL</name>
<dbReference type="GO" id="GO:0008460">
    <property type="term" value="F:dTDP-glucose 4,6-dehydratase activity"/>
    <property type="evidence" value="ECO:0007669"/>
    <property type="project" value="UniProtKB-EC"/>
</dbReference>
<comment type="catalytic activity">
    <reaction evidence="1 8">
        <text>dTDP-alpha-D-glucose = dTDP-4-dehydro-6-deoxy-alpha-D-glucose + H2O</text>
        <dbReference type="Rhea" id="RHEA:17221"/>
        <dbReference type="ChEBI" id="CHEBI:15377"/>
        <dbReference type="ChEBI" id="CHEBI:57477"/>
        <dbReference type="ChEBI" id="CHEBI:57649"/>
        <dbReference type="EC" id="4.2.1.46"/>
    </reaction>
</comment>
<gene>
    <name evidence="10" type="primary">rfbB</name>
    <name evidence="10" type="ORF">IC620_04295</name>
</gene>
<dbReference type="PANTHER" id="PTHR43000">
    <property type="entry name" value="DTDP-D-GLUCOSE 4,6-DEHYDRATASE-RELATED"/>
    <property type="match status" value="1"/>
</dbReference>
<dbReference type="CDD" id="cd05246">
    <property type="entry name" value="dTDP_GD_SDR_e"/>
    <property type="match status" value="1"/>
</dbReference>
<dbReference type="FunFam" id="3.40.50.720:FF:000304">
    <property type="entry name" value="UDP-glucose 4,6-dehydratase"/>
    <property type="match status" value="1"/>
</dbReference>
<feature type="domain" description="NAD(P)-binding" evidence="9">
    <location>
        <begin position="6"/>
        <end position="307"/>
    </location>
</feature>
<evidence type="ECO:0000256" key="4">
    <source>
        <dbReference type="ARBA" id="ARBA00011990"/>
    </source>
</evidence>
<dbReference type="GO" id="GO:0009225">
    <property type="term" value="P:nucleotide-sugar metabolic process"/>
    <property type="evidence" value="ECO:0007669"/>
    <property type="project" value="InterPro"/>
</dbReference>
<dbReference type="Proteomes" id="UP000661691">
    <property type="component" value="Unassembled WGS sequence"/>
</dbReference>
<proteinExistence type="inferred from homology"/>
<comment type="caution">
    <text evidence="10">The sequence shown here is derived from an EMBL/GenBank/DDBJ whole genome shotgun (WGS) entry which is preliminary data.</text>
</comment>
<dbReference type="Gene3D" id="3.90.25.10">
    <property type="entry name" value="UDP-galactose 4-epimerase, domain 1"/>
    <property type="match status" value="1"/>
</dbReference>
<evidence type="ECO:0000256" key="5">
    <source>
        <dbReference type="ARBA" id="ARBA00016977"/>
    </source>
</evidence>
<evidence type="ECO:0000256" key="2">
    <source>
        <dbReference type="ARBA" id="ARBA00001911"/>
    </source>
</evidence>
<dbReference type="Pfam" id="PF16363">
    <property type="entry name" value="GDP_Man_Dehyd"/>
    <property type="match status" value="1"/>
</dbReference>
<comment type="cofactor">
    <cofactor evidence="2 8">
        <name>NAD(+)</name>
        <dbReference type="ChEBI" id="CHEBI:57540"/>
    </cofactor>
</comment>
<dbReference type="EC" id="4.2.1.46" evidence="4 8"/>
<evidence type="ECO:0000256" key="7">
    <source>
        <dbReference type="ARBA" id="ARBA00023239"/>
    </source>
</evidence>
<accession>A0A926N641</accession>
<evidence type="ECO:0000313" key="10">
    <source>
        <dbReference type="EMBL" id="MBD1371576.1"/>
    </source>
</evidence>
<dbReference type="InterPro" id="IPR016040">
    <property type="entry name" value="NAD(P)-bd_dom"/>
</dbReference>
<protein>
    <recommendedName>
        <fullName evidence="5 8">dTDP-glucose 4,6-dehydratase</fullName>
        <ecNumber evidence="4 8">4.2.1.46</ecNumber>
    </recommendedName>
</protein>
<dbReference type="RefSeq" id="WP_191141629.1">
    <property type="nucleotide sequence ID" value="NZ_JACXAH010000005.1"/>
</dbReference>
<evidence type="ECO:0000259" key="9">
    <source>
        <dbReference type="Pfam" id="PF16363"/>
    </source>
</evidence>
<dbReference type="AlphaFoldDB" id="A0A926N641"/>
<evidence type="ECO:0000256" key="6">
    <source>
        <dbReference type="ARBA" id="ARBA00023027"/>
    </source>
</evidence>
<keyword evidence="6" id="KW-0520">NAD</keyword>
<reference evidence="10" key="1">
    <citation type="submission" date="2020-09" db="EMBL/GenBank/DDBJ databases">
        <title>A novel bacterium of genus Hazenella, isolated from South China Sea.</title>
        <authorList>
            <person name="Huang H."/>
            <person name="Mo K."/>
            <person name="Hu Y."/>
        </authorList>
    </citation>
    <scope>NUCLEOTIDE SEQUENCE</scope>
    <source>
        <strain evidence="10">IB182357</strain>
    </source>
</reference>